<sequence>MLINKFIYGNRNPLILSRHLSRHFAPARHRVWKRANNSCRIPHSFRPSKRLGQKIFRLSFADITFRPLICMSYCGGERALWNCYCVCNPFPLNVDLNQNCYLRLEVEGEGFWISLRFLGGDRTE</sequence>
<dbReference type="AlphaFoldDB" id="A0AAV4UA60"/>
<reference evidence="1 2" key="1">
    <citation type="submission" date="2021-06" db="EMBL/GenBank/DDBJ databases">
        <title>Caerostris darwini draft genome.</title>
        <authorList>
            <person name="Kono N."/>
            <person name="Arakawa K."/>
        </authorList>
    </citation>
    <scope>NUCLEOTIDE SEQUENCE [LARGE SCALE GENOMIC DNA]</scope>
</reference>
<accession>A0AAV4UA60</accession>
<keyword evidence="2" id="KW-1185">Reference proteome</keyword>
<dbReference type="Proteomes" id="UP001054837">
    <property type="component" value="Unassembled WGS sequence"/>
</dbReference>
<proteinExistence type="predicted"/>
<evidence type="ECO:0000313" key="1">
    <source>
        <dbReference type="EMBL" id="GIY54648.1"/>
    </source>
</evidence>
<protein>
    <submittedName>
        <fullName evidence="1">Uncharacterized protein</fullName>
    </submittedName>
</protein>
<name>A0AAV4UA60_9ARAC</name>
<comment type="caution">
    <text evidence="1">The sequence shown here is derived from an EMBL/GenBank/DDBJ whole genome shotgun (WGS) entry which is preliminary data.</text>
</comment>
<evidence type="ECO:0000313" key="2">
    <source>
        <dbReference type="Proteomes" id="UP001054837"/>
    </source>
</evidence>
<dbReference type="EMBL" id="BPLQ01010951">
    <property type="protein sequence ID" value="GIY54648.1"/>
    <property type="molecule type" value="Genomic_DNA"/>
</dbReference>
<organism evidence="1 2">
    <name type="scientific">Caerostris darwini</name>
    <dbReference type="NCBI Taxonomy" id="1538125"/>
    <lineage>
        <taxon>Eukaryota</taxon>
        <taxon>Metazoa</taxon>
        <taxon>Ecdysozoa</taxon>
        <taxon>Arthropoda</taxon>
        <taxon>Chelicerata</taxon>
        <taxon>Arachnida</taxon>
        <taxon>Araneae</taxon>
        <taxon>Araneomorphae</taxon>
        <taxon>Entelegynae</taxon>
        <taxon>Araneoidea</taxon>
        <taxon>Araneidae</taxon>
        <taxon>Caerostris</taxon>
    </lineage>
</organism>
<gene>
    <name evidence="1" type="ORF">CDAR_605731</name>
</gene>